<evidence type="ECO:0000259" key="1">
    <source>
        <dbReference type="PROSITE" id="PS50164"/>
    </source>
</evidence>
<dbReference type="InterPro" id="IPR000305">
    <property type="entry name" value="GIY-YIG_endonuc"/>
</dbReference>
<dbReference type="AlphaFoldDB" id="A0A1L9QMX8"/>
<dbReference type="SMART" id="SM00465">
    <property type="entry name" value="GIYc"/>
    <property type="match status" value="1"/>
</dbReference>
<keyword evidence="3" id="KW-1185">Reference proteome</keyword>
<proteinExistence type="predicted"/>
<dbReference type="InterPro" id="IPR035901">
    <property type="entry name" value="GIY-YIG_endonuc_sf"/>
</dbReference>
<sequence length="513" mass="60356">MKGDRNLLQLPHIPLQTKELLPESSGIYYVLDETQKVWYIGQAKNICKRWKGKTHHRIDQLEAQKKTQFTIYYELVSKDKLDEVEKQRIAKYHPHLNESPVKSKKVLPTETLLRETLVAISDFAFILGIEPPRKDIVDSDYDYWWFHKKLLSLDIIHISIDITAFKEKYNFSLGDGKENPLIKASLNSRKTYSSNWESVRYIDVYRLYVNGYAIELHVYDYFYYQEKTQEIRKYHDAKLAGISIKAVTPESLSQMQSETDRQYFHSRLFQRMRPYDADLIGILFNDPIDEDKIKNKITTIREDYKTGKRGYGSRSKKSGTTTVKDLLHKRHIDPQKYSNEGAFRFLRGTDKIGLFVKSFSTDLKRPYKHEKYQWYNDPEDVWHERDLYNSASGYIDYQKIEANSCKFETLYLLASVDRQSWLLVEEYLQDFASVNRLDNGVGYITKFHISPRKWLVPAKVNIKILEVGSGFGIPFGPSDEFPTFEAAKEEIKRRLQASDLPEMKLTFQREKVT</sequence>
<evidence type="ECO:0000313" key="3">
    <source>
        <dbReference type="Proteomes" id="UP000183940"/>
    </source>
</evidence>
<comment type="caution">
    <text evidence="2">The sequence shown here is derived from an EMBL/GenBank/DDBJ whole genome shotgun (WGS) entry which is preliminary data.</text>
</comment>
<evidence type="ECO:0000313" key="2">
    <source>
        <dbReference type="EMBL" id="OJJ22749.1"/>
    </source>
</evidence>
<dbReference type="Gene3D" id="3.40.1440.10">
    <property type="entry name" value="GIY-YIG endonuclease"/>
    <property type="match status" value="1"/>
</dbReference>
<name>A0A1L9QMX8_9CYAN</name>
<dbReference type="EMBL" id="MLAW01000040">
    <property type="protein sequence ID" value="OJJ22749.1"/>
    <property type="molecule type" value="Genomic_DNA"/>
</dbReference>
<dbReference type="PROSITE" id="PS50164">
    <property type="entry name" value="GIY_YIG"/>
    <property type="match status" value="1"/>
</dbReference>
<feature type="domain" description="GIY-YIG" evidence="1">
    <location>
        <begin position="23"/>
        <end position="98"/>
    </location>
</feature>
<dbReference type="Proteomes" id="UP000183940">
    <property type="component" value="Unassembled WGS sequence"/>
</dbReference>
<accession>A0A1L9QMX8</accession>
<gene>
    <name evidence="2" type="ORF">BI308_19045</name>
</gene>
<dbReference type="CDD" id="cd00719">
    <property type="entry name" value="GIY-YIG_SF"/>
    <property type="match status" value="1"/>
</dbReference>
<organism evidence="2 3">
    <name type="scientific">Roseofilum reptotaenium AO1-A</name>
    <dbReference type="NCBI Taxonomy" id="1925591"/>
    <lineage>
        <taxon>Bacteria</taxon>
        <taxon>Bacillati</taxon>
        <taxon>Cyanobacteriota</taxon>
        <taxon>Cyanophyceae</taxon>
        <taxon>Desertifilales</taxon>
        <taxon>Desertifilaceae</taxon>
        <taxon>Roseofilum</taxon>
    </lineage>
</organism>
<dbReference type="STRING" id="1925591.BI308_19045"/>
<protein>
    <recommendedName>
        <fullName evidence="1">GIY-YIG domain-containing protein</fullName>
    </recommendedName>
</protein>
<reference evidence="2" key="1">
    <citation type="submission" date="2016-10" db="EMBL/GenBank/DDBJ databases">
        <title>CRISPR-Cas defence system in Roseofilum reptotaenium: evidence of a bacteriophage-cyanobacterium arms race in the coral black band disease.</title>
        <authorList>
            <person name="Buerger P."/>
            <person name="Wood-Charlson E.M."/>
            <person name="Weynberg K.D."/>
            <person name="Willis B."/>
            <person name="Van Oppen M.J."/>
        </authorList>
    </citation>
    <scope>NUCLEOTIDE SEQUENCE [LARGE SCALE GENOMIC DNA]</scope>
    <source>
        <strain evidence="2">AO1-A</strain>
    </source>
</reference>
<dbReference type="SUPFAM" id="SSF82771">
    <property type="entry name" value="GIY-YIG endonuclease"/>
    <property type="match status" value="1"/>
</dbReference>